<dbReference type="EMBL" id="DWYZ01000150">
    <property type="protein sequence ID" value="HJB28706.1"/>
    <property type="molecule type" value="Genomic_DNA"/>
</dbReference>
<accession>A0A9D2LT72</accession>
<sequence length="501" mass="55766">MGTDIIYSVKNVTKKFPGVVALNDISIDIKKGEILAVVGENGAGKSTLMNILFGVYAPTSGELIFEGESLLPFDTVKAQKRGISMIHQELSLSNALSIAENIFVGRLPKNKMGLLDKEKLYEDSKVLLKEVGLEGMDPKTLVRDINVSQQQQVEIAKALSLNAKLLILDEPTSSLTVSEADFLHEIMFNLKKKGITMLYISHKLDEIMKISDRIVVFRDGCLVNTMLTSETTVEEMISSMVGREFAAGFSRKQYKTDYHDDVIMEVKNLNIEHKVYDFNMKLHRGEILGITGLVGAGRSEVLQAVFGADKKKSGTILIEGQEVSITHPSQAIKYGLGLIPEGRKLQSLFLKFSVKENISIVGFRKALNRFGLLNSRRELEMTKKYSERLKIKTPSMDQKIINLSGGNQQKAVIARWLLNHPKILFLDEPTQGIDIGAKNEIYAIIEELAEQGVSVVVVSSEMQETIGLCDRVLVMYEGRVTGELMHEEISQEALMTYMSGK</sequence>
<evidence type="ECO:0000256" key="4">
    <source>
        <dbReference type="ARBA" id="ARBA00022597"/>
    </source>
</evidence>
<keyword evidence="7 11" id="KW-0067">ATP-binding</keyword>
<evidence type="ECO:0000256" key="9">
    <source>
        <dbReference type="ARBA" id="ARBA00023136"/>
    </source>
</evidence>
<dbReference type="InterPro" id="IPR050107">
    <property type="entry name" value="ABC_carbohydrate_import_ATPase"/>
</dbReference>
<evidence type="ECO:0000256" key="6">
    <source>
        <dbReference type="ARBA" id="ARBA00022741"/>
    </source>
</evidence>
<evidence type="ECO:0000313" key="12">
    <source>
        <dbReference type="Proteomes" id="UP000823842"/>
    </source>
</evidence>
<keyword evidence="8" id="KW-1278">Translocase</keyword>
<feature type="domain" description="ABC transporter" evidence="10">
    <location>
        <begin position="258"/>
        <end position="498"/>
    </location>
</feature>
<evidence type="ECO:0000256" key="3">
    <source>
        <dbReference type="ARBA" id="ARBA00022475"/>
    </source>
</evidence>
<evidence type="ECO:0000256" key="7">
    <source>
        <dbReference type="ARBA" id="ARBA00022840"/>
    </source>
</evidence>
<keyword evidence="6" id="KW-0547">Nucleotide-binding</keyword>
<gene>
    <name evidence="11" type="ORF">IAA06_07920</name>
</gene>
<dbReference type="PROSITE" id="PS50893">
    <property type="entry name" value="ABC_TRANSPORTER_2"/>
    <property type="match status" value="2"/>
</dbReference>
<keyword evidence="5" id="KW-0677">Repeat</keyword>
<dbReference type="InterPro" id="IPR003593">
    <property type="entry name" value="AAA+_ATPase"/>
</dbReference>
<dbReference type="Proteomes" id="UP000823842">
    <property type="component" value="Unassembled WGS sequence"/>
</dbReference>
<reference evidence="11" key="1">
    <citation type="journal article" date="2021" name="PeerJ">
        <title>Extensive microbial diversity within the chicken gut microbiome revealed by metagenomics and culture.</title>
        <authorList>
            <person name="Gilroy R."/>
            <person name="Ravi A."/>
            <person name="Getino M."/>
            <person name="Pursley I."/>
            <person name="Horton D.L."/>
            <person name="Alikhan N.F."/>
            <person name="Baker D."/>
            <person name="Gharbi K."/>
            <person name="Hall N."/>
            <person name="Watson M."/>
            <person name="Adriaenssens E.M."/>
            <person name="Foster-Nyarko E."/>
            <person name="Jarju S."/>
            <person name="Secka A."/>
            <person name="Antonio M."/>
            <person name="Oren A."/>
            <person name="Chaudhuri R.R."/>
            <person name="La Ragione R."/>
            <person name="Hildebrand F."/>
            <person name="Pallen M.J."/>
        </authorList>
    </citation>
    <scope>NUCLEOTIDE SEQUENCE</scope>
    <source>
        <strain evidence="11">ChiSjej1B19-5720</strain>
    </source>
</reference>
<dbReference type="InterPro" id="IPR017871">
    <property type="entry name" value="ABC_transporter-like_CS"/>
</dbReference>
<dbReference type="PANTHER" id="PTHR43790:SF3">
    <property type="entry name" value="D-ALLOSE IMPORT ATP-BINDING PROTEIN ALSA-RELATED"/>
    <property type="match status" value="1"/>
</dbReference>
<dbReference type="AlphaFoldDB" id="A0A9D2LT72"/>
<dbReference type="SUPFAM" id="SSF52540">
    <property type="entry name" value="P-loop containing nucleoside triphosphate hydrolases"/>
    <property type="match status" value="2"/>
</dbReference>
<evidence type="ECO:0000313" key="11">
    <source>
        <dbReference type="EMBL" id="HJB28706.1"/>
    </source>
</evidence>
<reference evidence="11" key="2">
    <citation type="submission" date="2021-04" db="EMBL/GenBank/DDBJ databases">
        <authorList>
            <person name="Gilroy R."/>
        </authorList>
    </citation>
    <scope>NUCLEOTIDE SEQUENCE</scope>
    <source>
        <strain evidence="11">ChiSjej1B19-5720</strain>
    </source>
</reference>
<comment type="subcellular location">
    <subcellularLocation>
        <location evidence="1">Cell membrane</location>
        <topology evidence="1">Peripheral membrane protein</topology>
    </subcellularLocation>
</comment>
<dbReference type="InterPro" id="IPR027417">
    <property type="entry name" value="P-loop_NTPase"/>
</dbReference>
<name>A0A9D2LT72_9FIRM</name>
<keyword evidence="9" id="KW-0472">Membrane</keyword>
<evidence type="ECO:0000256" key="1">
    <source>
        <dbReference type="ARBA" id="ARBA00004202"/>
    </source>
</evidence>
<evidence type="ECO:0000256" key="2">
    <source>
        <dbReference type="ARBA" id="ARBA00022448"/>
    </source>
</evidence>
<comment type="caution">
    <text evidence="11">The sequence shown here is derived from an EMBL/GenBank/DDBJ whole genome shotgun (WGS) entry which is preliminary data.</text>
</comment>
<keyword evidence="2" id="KW-0813">Transport</keyword>
<dbReference type="CDD" id="cd03215">
    <property type="entry name" value="ABC_Carb_Monos_II"/>
    <property type="match status" value="1"/>
</dbReference>
<dbReference type="FunFam" id="3.40.50.300:FF:000127">
    <property type="entry name" value="Ribose import ATP-binding protein RbsA"/>
    <property type="match status" value="1"/>
</dbReference>
<dbReference type="PROSITE" id="PS00211">
    <property type="entry name" value="ABC_TRANSPORTER_1"/>
    <property type="match status" value="1"/>
</dbReference>
<dbReference type="GO" id="GO:0016887">
    <property type="term" value="F:ATP hydrolysis activity"/>
    <property type="evidence" value="ECO:0007669"/>
    <property type="project" value="InterPro"/>
</dbReference>
<keyword evidence="4" id="KW-0762">Sugar transport</keyword>
<proteinExistence type="predicted"/>
<dbReference type="PANTHER" id="PTHR43790">
    <property type="entry name" value="CARBOHYDRATE TRANSPORT ATP-BINDING PROTEIN MG119-RELATED"/>
    <property type="match status" value="1"/>
</dbReference>
<evidence type="ECO:0000256" key="5">
    <source>
        <dbReference type="ARBA" id="ARBA00022737"/>
    </source>
</evidence>
<dbReference type="CDD" id="cd03216">
    <property type="entry name" value="ABC_Carb_Monos_I"/>
    <property type="match status" value="1"/>
</dbReference>
<dbReference type="Gene3D" id="3.40.50.300">
    <property type="entry name" value="P-loop containing nucleotide triphosphate hydrolases"/>
    <property type="match status" value="2"/>
</dbReference>
<evidence type="ECO:0000256" key="8">
    <source>
        <dbReference type="ARBA" id="ARBA00022967"/>
    </source>
</evidence>
<protein>
    <submittedName>
        <fullName evidence="11">Sugar ABC transporter ATP-binding protein</fullName>
    </submittedName>
</protein>
<keyword evidence="3" id="KW-1003">Cell membrane</keyword>
<dbReference type="GO" id="GO:0005524">
    <property type="term" value="F:ATP binding"/>
    <property type="evidence" value="ECO:0007669"/>
    <property type="project" value="UniProtKB-KW"/>
</dbReference>
<evidence type="ECO:0000259" key="10">
    <source>
        <dbReference type="PROSITE" id="PS50893"/>
    </source>
</evidence>
<dbReference type="Pfam" id="PF00005">
    <property type="entry name" value="ABC_tran"/>
    <property type="match status" value="2"/>
</dbReference>
<dbReference type="GO" id="GO:0005886">
    <property type="term" value="C:plasma membrane"/>
    <property type="evidence" value="ECO:0007669"/>
    <property type="project" value="UniProtKB-SubCell"/>
</dbReference>
<organism evidence="11 12">
    <name type="scientific">Candidatus Blautia faecavium</name>
    <dbReference type="NCBI Taxonomy" id="2838487"/>
    <lineage>
        <taxon>Bacteria</taxon>
        <taxon>Bacillati</taxon>
        <taxon>Bacillota</taxon>
        <taxon>Clostridia</taxon>
        <taxon>Lachnospirales</taxon>
        <taxon>Lachnospiraceae</taxon>
        <taxon>Blautia</taxon>
    </lineage>
</organism>
<dbReference type="SMART" id="SM00382">
    <property type="entry name" value="AAA"/>
    <property type="match status" value="2"/>
</dbReference>
<dbReference type="InterPro" id="IPR003439">
    <property type="entry name" value="ABC_transporter-like_ATP-bd"/>
</dbReference>
<feature type="domain" description="ABC transporter" evidence="10">
    <location>
        <begin position="7"/>
        <end position="244"/>
    </location>
</feature>